<sequence length="126" mass="14369">MYEMTKKHRTGDDVKERVPQAVINGLWDRLKAMRQEKLLIDSTMAVMFSDDYEDHKIFFMTLQKEGAFANEYDMAYDGPKDFLGKGTIVIFKDRPKTITMSISDANKAADAADQTNEDTDTTDDAK</sequence>
<evidence type="ECO:0000313" key="3">
    <source>
        <dbReference type="Proteomes" id="UP001596282"/>
    </source>
</evidence>
<accession>A0ABW1S3Z5</accession>
<dbReference type="RefSeq" id="WP_137627525.1">
    <property type="nucleotide sequence ID" value="NZ_BJDJ01000002.1"/>
</dbReference>
<keyword evidence="3" id="KW-1185">Reference proteome</keyword>
<organism evidence="2 3">
    <name type="scientific">Lactiplantibacillus daowaiensis</name>
    <dbReference type="NCBI Taxonomy" id="2559918"/>
    <lineage>
        <taxon>Bacteria</taxon>
        <taxon>Bacillati</taxon>
        <taxon>Bacillota</taxon>
        <taxon>Bacilli</taxon>
        <taxon>Lactobacillales</taxon>
        <taxon>Lactobacillaceae</taxon>
        <taxon>Lactiplantibacillus</taxon>
    </lineage>
</organism>
<proteinExistence type="predicted"/>
<reference evidence="3" key="1">
    <citation type="journal article" date="2019" name="Int. J. Syst. Evol. Microbiol.">
        <title>The Global Catalogue of Microorganisms (GCM) 10K type strain sequencing project: providing services to taxonomists for standard genome sequencing and annotation.</title>
        <authorList>
            <consortium name="The Broad Institute Genomics Platform"/>
            <consortium name="The Broad Institute Genome Sequencing Center for Infectious Disease"/>
            <person name="Wu L."/>
            <person name="Ma J."/>
        </authorList>
    </citation>
    <scope>NUCLEOTIDE SEQUENCE [LARGE SCALE GENOMIC DNA]</scope>
    <source>
        <strain evidence="3">CCM 8933</strain>
    </source>
</reference>
<feature type="region of interest" description="Disordered" evidence="1">
    <location>
        <begin position="104"/>
        <end position="126"/>
    </location>
</feature>
<feature type="compositionally biased region" description="Acidic residues" evidence="1">
    <location>
        <begin position="115"/>
        <end position="126"/>
    </location>
</feature>
<protein>
    <submittedName>
        <fullName evidence="2">Uncharacterized protein</fullName>
    </submittedName>
</protein>
<dbReference type="Proteomes" id="UP001596282">
    <property type="component" value="Unassembled WGS sequence"/>
</dbReference>
<gene>
    <name evidence="2" type="ORF">ACFP5Y_13670</name>
</gene>
<dbReference type="EMBL" id="JBHSSC010000044">
    <property type="protein sequence ID" value="MFC6182280.1"/>
    <property type="molecule type" value="Genomic_DNA"/>
</dbReference>
<comment type="caution">
    <text evidence="2">The sequence shown here is derived from an EMBL/GenBank/DDBJ whole genome shotgun (WGS) entry which is preliminary data.</text>
</comment>
<evidence type="ECO:0000313" key="2">
    <source>
        <dbReference type="EMBL" id="MFC6182280.1"/>
    </source>
</evidence>
<evidence type="ECO:0000256" key="1">
    <source>
        <dbReference type="SAM" id="MobiDB-lite"/>
    </source>
</evidence>
<name>A0ABW1S3Z5_9LACO</name>